<dbReference type="AlphaFoldDB" id="A0A4C1TWA4"/>
<evidence type="ECO:0000313" key="2">
    <source>
        <dbReference type="Proteomes" id="UP000299102"/>
    </source>
</evidence>
<organism evidence="1 2">
    <name type="scientific">Eumeta variegata</name>
    <name type="common">Bagworm moth</name>
    <name type="synonym">Eumeta japonica</name>
    <dbReference type="NCBI Taxonomy" id="151549"/>
    <lineage>
        <taxon>Eukaryota</taxon>
        <taxon>Metazoa</taxon>
        <taxon>Ecdysozoa</taxon>
        <taxon>Arthropoda</taxon>
        <taxon>Hexapoda</taxon>
        <taxon>Insecta</taxon>
        <taxon>Pterygota</taxon>
        <taxon>Neoptera</taxon>
        <taxon>Endopterygota</taxon>
        <taxon>Lepidoptera</taxon>
        <taxon>Glossata</taxon>
        <taxon>Ditrysia</taxon>
        <taxon>Tineoidea</taxon>
        <taxon>Psychidae</taxon>
        <taxon>Oiketicinae</taxon>
        <taxon>Eumeta</taxon>
    </lineage>
</organism>
<sequence length="117" mass="13097">MEYHAGTILCHDLAFLGGLRHLNRIVTLNSSLQRAPPPRLRTGWWSGCCLPRPPRRTNVDHPSTQGTQAVHPRAMTPGHELTLLRLAPAFRIRSVDDVEMRRSGGKNMKCMATPSHI</sequence>
<protein>
    <submittedName>
        <fullName evidence="1">Uncharacterized protein</fullName>
    </submittedName>
</protein>
<dbReference type="Proteomes" id="UP000299102">
    <property type="component" value="Unassembled WGS sequence"/>
</dbReference>
<proteinExistence type="predicted"/>
<comment type="caution">
    <text evidence="1">The sequence shown here is derived from an EMBL/GenBank/DDBJ whole genome shotgun (WGS) entry which is preliminary data.</text>
</comment>
<dbReference type="EMBL" id="BGZK01000095">
    <property type="protein sequence ID" value="GBP18309.1"/>
    <property type="molecule type" value="Genomic_DNA"/>
</dbReference>
<keyword evidence="2" id="KW-1185">Reference proteome</keyword>
<evidence type="ECO:0000313" key="1">
    <source>
        <dbReference type="EMBL" id="GBP18309.1"/>
    </source>
</evidence>
<gene>
    <name evidence="1" type="ORF">EVAR_9155_1</name>
</gene>
<reference evidence="1 2" key="1">
    <citation type="journal article" date="2019" name="Commun. Biol.">
        <title>The bagworm genome reveals a unique fibroin gene that provides high tensile strength.</title>
        <authorList>
            <person name="Kono N."/>
            <person name="Nakamura H."/>
            <person name="Ohtoshi R."/>
            <person name="Tomita M."/>
            <person name="Numata K."/>
            <person name="Arakawa K."/>
        </authorList>
    </citation>
    <scope>NUCLEOTIDE SEQUENCE [LARGE SCALE GENOMIC DNA]</scope>
</reference>
<name>A0A4C1TWA4_EUMVA</name>
<accession>A0A4C1TWA4</accession>